<dbReference type="Proteomes" id="UP000325372">
    <property type="component" value="Unassembled WGS sequence"/>
</dbReference>
<dbReference type="RefSeq" id="WP_150863034.1">
    <property type="nucleotide sequence ID" value="NZ_VYXP01000002.1"/>
</dbReference>
<sequence>MSAEKDQAMLAHFELTQDDSGNWFWVFRSTAGHVMARSAVPHHSKRAAAEHFNETAHEFCEFVRKVNEAFAASLAEEEGGNC</sequence>
<keyword evidence="2" id="KW-1185">Reference proteome</keyword>
<evidence type="ECO:0000313" key="2">
    <source>
        <dbReference type="Proteomes" id="UP000325372"/>
    </source>
</evidence>
<dbReference type="AlphaFoldDB" id="A0A5N0TEL3"/>
<dbReference type="InterPro" id="IPR036913">
    <property type="entry name" value="YegP-like_sf"/>
</dbReference>
<evidence type="ECO:0008006" key="3">
    <source>
        <dbReference type="Google" id="ProtNLM"/>
    </source>
</evidence>
<comment type="caution">
    <text evidence="1">The sequence shown here is derived from an EMBL/GenBank/DDBJ whole genome shotgun (WGS) entry which is preliminary data.</text>
</comment>
<proteinExistence type="predicted"/>
<organism evidence="1 2">
    <name type="scientific">Marinihelvus fidelis</name>
    <dbReference type="NCBI Taxonomy" id="2613842"/>
    <lineage>
        <taxon>Bacteria</taxon>
        <taxon>Pseudomonadati</taxon>
        <taxon>Pseudomonadota</taxon>
        <taxon>Gammaproteobacteria</taxon>
        <taxon>Chromatiales</taxon>
        <taxon>Wenzhouxiangellaceae</taxon>
        <taxon>Marinihelvus</taxon>
    </lineage>
</organism>
<accession>A0A5N0TEL3</accession>
<dbReference type="SUPFAM" id="SSF160113">
    <property type="entry name" value="YegP-like"/>
    <property type="match status" value="1"/>
</dbReference>
<evidence type="ECO:0000313" key="1">
    <source>
        <dbReference type="EMBL" id="KAA9133472.1"/>
    </source>
</evidence>
<dbReference type="EMBL" id="VYXP01000002">
    <property type="protein sequence ID" value="KAA9133472.1"/>
    <property type="molecule type" value="Genomic_DNA"/>
</dbReference>
<dbReference type="Gene3D" id="2.30.29.80">
    <property type="match status" value="1"/>
</dbReference>
<gene>
    <name evidence="1" type="ORF">F3N42_03730</name>
</gene>
<protein>
    <recommendedName>
        <fullName evidence="3">DUF1508 domain-containing protein</fullName>
    </recommendedName>
</protein>
<reference evidence="1 2" key="1">
    <citation type="submission" date="2019-09" db="EMBL/GenBank/DDBJ databases">
        <title>Wenzhouxiangella sp. Genome sequencing and assembly.</title>
        <authorList>
            <person name="Zhang R."/>
        </authorList>
    </citation>
    <scope>NUCLEOTIDE SEQUENCE [LARGE SCALE GENOMIC DNA]</scope>
    <source>
        <strain evidence="1 2">W260</strain>
    </source>
</reference>
<name>A0A5N0TEL3_9GAMM</name>